<comment type="caution">
    <text evidence="2">The sequence shown here is derived from an EMBL/GenBank/DDBJ whole genome shotgun (WGS) entry which is preliminary data.</text>
</comment>
<dbReference type="Proteomes" id="UP001203512">
    <property type="component" value="Unassembled WGS sequence"/>
</dbReference>
<evidence type="ECO:0000313" key="2">
    <source>
        <dbReference type="EMBL" id="MCK0532897.1"/>
    </source>
</evidence>
<protein>
    <submittedName>
        <fullName evidence="2">Uncharacterized protein</fullName>
    </submittedName>
</protein>
<feature type="transmembrane region" description="Helical" evidence="1">
    <location>
        <begin position="41"/>
        <end position="59"/>
    </location>
</feature>
<keyword evidence="1" id="KW-0812">Transmembrane</keyword>
<sequence>MSRNARYAILFAGPPLLWFASQQGISFFLHAWCRAGTYWPGAGIALFLLIAGAASWGLVRLAPGKWGALLWVGIFFLALMFQALALLILEGCRA</sequence>
<gene>
    <name evidence="2" type="ORF">MU848_15000</name>
</gene>
<evidence type="ECO:0000313" key="3">
    <source>
        <dbReference type="Proteomes" id="UP001203512"/>
    </source>
</evidence>
<reference evidence="2 3" key="1">
    <citation type="submission" date="2022-04" db="EMBL/GenBank/DDBJ databases">
        <authorList>
            <person name="Huq M.A."/>
        </authorList>
    </citation>
    <scope>NUCLEOTIDE SEQUENCE [LARGE SCALE GENOMIC DNA]</scope>
    <source>
        <strain evidence="2 3">MAH-33</strain>
    </source>
</reference>
<dbReference type="EMBL" id="JALKHS010000012">
    <property type="protein sequence ID" value="MCK0532897.1"/>
    <property type="molecule type" value="Genomic_DNA"/>
</dbReference>
<keyword evidence="3" id="KW-1185">Reference proteome</keyword>
<keyword evidence="1" id="KW-1133">Transmembrane helix</keyword>
<evidence type="ECO:0000256" key="1">
    <source>
        <dbReference type="SAM" id="Phobius"/>
    </source>
</evidence>
<organism evidence="2 3">
    <name type="scientific">Sphingobium agri</name>
    <dbReference type="NCBI Taxonomy" id="2933566"/>
    <lineage>
        <taxon>Bacteria</taxon>
        <taxon>Pseudomonadati</taxon>
        <taxon>Pseudomonadota</taxon>
        <taxon>Alphaproteobacteria</taxon>
        <taxon>Sphingomonadales</taxon>
        <taxon>Sphingomonadaceae</taxon>
        <taxon>Sphingobium</taxon>
    </lineage>
</organism>
<accession>A0ABT0E0K1</accession>
<name>A0ABT0E0K1_9SPHN</name>
<keyword evidence="1" id="KW-0472">Membrane</keyword>
<proteinExistence type="predicted"/>
<feature type="transmembrane region" description="Helical" evidence="1">
    <location>
        <begin position="66"/>
        <end position="89"/>
    </location>
</feature>
<dbReference type="RefSeq" id="WP_247233860.1">
    <property type="nucleotide sequence ID" value="NZ_JALKHS010000012.1"/>
</dbReference>